<reference evidence="5" key="1">
    <citation type="submission" date="2023-04" db="EMBL/GenBank/DDBJ databases">
        <title>Genome dynamics across the evolutionary transition to endosymbiosis.</title>
        <authorList>
            <person name="Siozios S."/>
            <person name="Nadal-Jimenez P."/>
            <person name="Azagi T."/>
            <person name="Sprong H."/>
            <person name="Frost C.L."/>
            <person name="Parratt S.R."/>
            <person name="Taylor G."/>
            <person name="Brettell L."/>
            <person name="Lew K.C."/>
            <person name="Croft L."/>
            <person name="King K.C."/>
            <person name="Brockhurst M.A."/>
            <person name="Hypsa V."/>
            <person name="Novakova E."/>
            <person name="Darby A.C."/>
            <person name="Hurst G.D.D."/>
        </authorList>
    </citation>
    <scope>NUCLEOTIDE SEQUENCE</scope>
    <source>
        <strain evidence="5">APv</strain>
    </source>
</reference>
<dbReference type="Proteomes" id="UP001177595">
    <property type="component" value="Chromosome"/>
</dbReference>
<dbReference type="GO" id="GO:0002197">
    <property type="term" value="C:xanthine dehydrogenase complex"/>
    <property type="evidence" value="ECO:0007669"/>
    <property type="project" value="InterPro"/>
</dbReference>
<dbReference type="PROSITE" id="PS51387">
    <property type="entry name" value="FAD_PCMH"/>
    <property type="match status" value="1"/>
</dbReference>
<dbReference type="SMART" id="SM01092">
    <property type="entry name" value="CO_deh_flav_C"/>
    <property type="match status" value="1"/>
</dbReference>
<dbReference type="InterPro" id="IPR050031">
    <property type="entry name" value="XdhB_XDHase"/>
</dbReference>
<dbReference type="FunFam" id="3.30.465.10:FF:000017">
    <property type="entry name" value="Xanthine dehydrogenase, FAD binding subunit"/>
    <property type="match status" value="1"/>
</dbReference>
<dbReference type="GO" id="GO:0004854">
    <property type="term" value="F:xanthine dehydrogenase activity"/>
    <property type="evidence" value="ECO:0007669"/>
    <property type="project" value="InterPro"/>
</dbReference>
<dbReference type="InterPro" id="IPR036318">
    <property type="entry name" value="FAD-bd_PCMH-like_sf"/>
</dbReference>
<dbReference type="Gene3D" id="3.30.465.10">
    <property type="match status" value="1"/>
</dbReference>
<dbReference type="InterPro" id="IPR016166">
    <property type="entry name" value="FAD-bd_PCMH"/>
</dbReference>
<evidence type="ECO:0000256" key="3">
    <source>
        <dbReference type="ARBA" id="ARBA00023002"/>
    </source>
</evidence>
<dbReference type="RefSeq" id="WP_280625277.1">
    <property type="nucleotide sequence ID" value="NZ_CP123504.1"/>
</dbReference>
<organism evidence="5 6">
    <name type="scientific">Arsenophonus nasoniae</name>
    <name type="common">son-killer infecting Nasonia vitripennis</name>
    <dbReference type="NCBI Taxonomy" id="638"/>
    <lineage>
        <taxon>Bacteria</taxon>
        <taxon>Pseudomonadati</taxon>
        <taxon>Pseudomonadota</taxon>
        <taxon>Gammaproteobacteria</taxon>
        <taxon>Enterobacterales</taxon>
        <taxon>Morganellaceae</taxon>
        <taxon>Arsenophonus</taxon>
    </lineage>
</organism>
<feature type="domain" description="FAD-binding PCMH-type" evidence="4">
    <location>
        <begin position="1"/>
        <end position="176"/>
    </location>
</feature>
<protein>
    <submittedName>
        <fullName evidence="5">Xanthine dehydrogenase FAD-binding subunit XdhB</fullName>
    </submittedName>
</protein>
<dbReference type="NCBIfam" id="NF043083">
    <property type="entry name" value="XdhB_XDHase"/>
    <property type="match status" value="1"/>
</dbReference>
<dbReference type="InterPro" id="IPR036683">
    <property type="entry name" value="CO_DH_flav_C_dom_sf"/>
</dbReference>
<keyword evidence="3" id="KW-0560">Oxidoreductase</keyword>
<dbReference type="Gene3D" id="3.30.43.10">
    <property type="entry name" value="Uridine Diphospho-n-acetylenolpyruvylglucosamine Reductase, domain 2"/>
    <property type="match status" value="1"/>
</dbReference>
<proteinExistence type="predicted"/>
<dbReference type="Gene3D" id="3.30.390.50">
    <property type="entry name" value="CO dehydrogenase flavoprotein, C-terminal domain"/>
    <property type="match status" value="1"/>
</dbReference>
<gene>
    <name evidence="5" type="primary">xdhB</name>
    <name evidence="5" type="ORF">QE210_01530</name>
</gene>
<evidence type="ECO:0000256" key="2">
    <source>
        <dbReference type="ARBA" id="ARBA00022827"/>
    </source>
</evidence>
<dbReference type="AlphaFoldDB" id="A0AA95K615"/>
<dbReference type="Pfam" id="PF00941">
    <property type="entry name" value="FAD_binding_5"/>
    <property type="match status" value="1"/>
</dbReference>
<dbReference type="InterPro" id="IPR005107">
    <property type="entry name" value="CO_DH_flav_C"/>
</dbReference>
<dbReference type="EMBL" id="CP123504">
    <property type="protein sequence ID" value="WGM01835.1"/>
    <property type="molecule type" value="Genomic_DNA"/>
</dbReference>
<accession>A0AA95K615</accession>
<dbReference type="InterPro" id="IPR016169">
    <property type="entry name" value="FAD-bd_PCMH_sub2"/>
</dbReference>
<name>A0AA95K615_9GAMM</name>
<evidence type="ECO:0000256" key="1">
    <source>
        <dbReference type="ARBA" id="ARBA00022630"/>
    </source>
</evidence>
<evidence type="ECO:0000259" key="4">
    <source>
        <dbReference type="PROSITE" id="PS51387"/>
    </source>
</evidence>
<dbReference type="Pfam" id="PF03450">
    <property type="entry name" value="CO_deh_flav_C"/>
    <property type="match status" value="1"/>
</dbReference>
<dbReference type="InterPro" id="IPR016167">
    <property type="entry name" value="FAD-bd_PCMH_sub1"/>
</dbReference>
<evidence type="ECO:0000313" key="5">
    <source>
        <dbReference type="EMBL" id="WGM01835.1"/>
    </source>
</evidence>
<dbReference type="GO" id="GO:0071949">
    <property type="term" value="F:FAD binding"/>
    <property type="evidence" value="ECO:0007669"/>
    <property type="project" value="InterPro"/>
</dbReference>
<dbReference type="NCBIfam" id="NF007427">
    <property type="entry name" value="PRK09971.1"/>
    <property type="match status" value="1"/>
</dbReference>
<dbReference type="PANTHER" id="PTHR42659:SF9">
    <property type="entry name" value="XANTHINE DEHYDROGENASE FAD-BINDING SUBUNIT XDHB-RELATED"/>
    <property type="match status" value="1"/>
</dbReference>
<dbReference type="PANTHER" id="PTHR42659">
    <property type="entry name" value="XANTHINE DEHYDROGENASE SUBUNIT C-RELATED"/>
    <property type="match status" value="1"/>
</dbReference>
<dbReference type="SUPFAM" id="SSF56176">
    <property type="entry name" value="FAD-binding/transporter-associated domain-like"/>
    <property type="match status" value="1"/>
</dbReference>
<dbReference type="InterPro" id="IPR002346">
    <property type="entry name" value="Mopterin_DH_FAD-bd"/>
</dbReference>
<dbReference type="SUPFAM" id="SSF55447">
    <property type="entry name" value="CO dehydrogenase flavoprotein C-terminal domain-like"/>
    <property type="match status" value="1"/>
</dbReference>
<sequence>MYDIKNYHRADNISHAVALLEKNPTARLLAGGTDVLIQLHHLNSQFEHIIDIHDLPELRGIQCDQAGNIRIASGTTFHKLITHPIAQQHLPALVEAASMIAGPQIRNVATFGGNICNGAPSADSACPSLIYDATLEIASPGGIRYTSINGFHTGPGKVALAANEILTAFHFKAENYRHKGAASFKYAMRDAMDIATIGCSALCDIKQGKFQQLKLAFAVAAPTPIRCQHAEEAARGQALTRQTLATISKAVSHDVSPRTSWRAEKEFRLHLIHTLTERVINLAVMRAGGEII</sequence>
<dbReference type="InterPro" id="IPR051312">
    <property type="entry name" value="Diverse_Substr_Oxidored"/>
</dbReference>
<evidence type="ECO:0000313" key="6">
    <source>
        <dbReference type="Proteomes" id="UP001177595"/>
    </source>
</evidence>
<keyword evidence="1" id="KW-0285">Flavoprotein</keyword>
<keyword evidence="2" id="KW-0274">FAD</keyword>